<sequence length="117" mass="12358">MKSRISAEQLEGLTRLAGVTVSISGQSRVHVGEIICNQGSAPHVSPPSLWVSRRPLCPHGVCAAAWCSLVPAVKEHVEDINMVTCGGDPQAAERCCLVTVEGEGMNLLGSEVKNHVC</sequence>
<keyword evidence="2" id="KW-1185">Reference proteome</keyword>
<organism evidence="1 2">
    <name type="scientific">Champsocephalus esox</name>
    <name type="common">pike icefish</name>
    <dbReference type="NCBI Taxonomy" id="159716"/>
    <lineage>
        <taxon>Eukaryota</taxon>
        <taxon>Metazoa</taxon>
        <taxon>Chordata</taxon>
        <taxon>Craniata</taxon>
        <taxon>Vertebrata</taxon>
        <taxon>Euteleostomi</taxon>
        <taxon>Actinopterygii</taxon>
        <taxon>Neopterygii</taxon>
        <taxon>Teleostei</taxon>
        <taxon>Neoteleostei</taxon>
        <taxon>Acanthomorphata</taxon>
        <taxon>Eupercaria</taxon>
        <taxon>Perciformes</taxon>
        <taxon>Notothenioidei</taxon>
        <taxon>Channichthyidae</taxon>
        <taxon>Champsocephalus</taxon>
    </lineage>
</organism>
<reference evidence="1 2" key="1">
    <citation type="journal article" date="2023" name="Mol. Biol. Evol.">
        <title>Genomics of Secondarily Temperate Adaptation in the Only Non-Antarctic Icefish.</title>
        <authorList>
            <person name="Rivera-Colon A.G."/>
            <person name="Rayamajhi N."/>
            <person name="Minhas B.F."/>
            <person name="Madrigal G."/>
            <person name="Bilyk K.T."/>
            <person name="Yoon V."/>
            <person name="Hune M."/>
            <person name="Gregory S."/>
            <person name="Cheng C.H.C."/>
            <person name="Catchen J.M."/>
        </authorList>
    </citation>
    <scope>NUCLEOTIDE SEQUENCE [LARGE SCALE GENOMIC DNA]</scope>
    <source>
        <strain evidence="1">JC2023a</strain>
    </source>
</reference>
<gene>
    <name evidence="1" type="ORF">CesoFtcFv8_016778</name>
</gene>
<evidence type="ECO:0000313" key="2">
    <source>
        <dbReference type="Proteomes" id="UP001335648"/>
    </source>
</evidence>
<proteinExistence type="predicted"/>
<dbReference type="AlphaFoldDB" id="A0AAN8GRW0"/>
<comment type="caution">
    <text evidence="1">The sequence shown here is derived from an EMBL/GenBank/DDBJ whole genome shotgun (WGS) entry which is preliminary data.</text>
</comment>
<dbReference type="EMBL" id="JAULUE010002058">
    <property type="protein sequence ID" value="KAK5888263.1"/>
    <property type="molecule type" value="Genomic_DNA"/>
</dbReference>
<protein>
    <submittedName>
        <fullName evidence="1">Uncharacterized protein</fullName>
    </submittedName>
</protein>
<evidence type="ECO:0000313" key="1">
    <source>
        <dbReference type="EMBL" id="KAK5888263.1"/>
    </source>
</evidence>
<dbReference type="Proteomes" id="UP001335648">
    <property type="component" value="Unassembled WGS sequence"/>
</dbReference>
<name>A0AAN8GRW0_9TELE</name>
<accession>A0AAN8GRW0</accession>